<organism evidence="4">
    <name type="scientific">Rodentolepis nana</name>
    <name type="common">Dwarf tapeworm</name>
    <name type="synonym">Hymenolepis nana</name>
    <dbReference type="NCBI Taxonomy" id="102285"/>
    <lineage>
        <taxon>Eukaryota</taxon>
        <taxon>Metazoa</taxon>
        <taxon>Spiralia</taxon>
        <taxon>Lophotrochozoa</taxon>
        <taxon>Platyhelminthes</taxon>
        <taxon>Cestoda</taxon>
        <taxon>Eucestoda</taxon>
        <taxon>Cyclophyllidea</taxon>
        <taxon>Hymenolepididae</taxon>
        <taxon>Rodentolepis</taxon>
    </lineage>
</organism>
<feature type="region of interest" description="Disordered" evidence="1">
    <location>
        <begin position="55"/>
        <end position="174"/>
    </location>
</feature>
<feature type="region of interest" description="Disordered" evidence="1">
    <location>
        <begin position="347"/>
        <end position="376"/>
    </location>
</feature>
<evidence type="ECO:0000313" key="4">
    <source>
        <dbReference type="WBParaSite" id="HNAJ_0001230001-mRNA-1"/>
    </source>
</evidence>
<accession>A0A0R3TWR4</accession>
<feature type="region of interest" description="Disordered" evidence="1">
    <location>
        <begin position="199"/>
        <end position="232"/>
    </location>
</feature>
<reference evidence="4" key="1">
    <citation type="submission" date="2017-02" db="UniProtKB">
        <authorList>
            <consortium name="WormBaseParasite"/>
        </authorList>
    </citation>
    <scope>IDENTIFICATION</scope>
</reference>
<feature type="compositionally biased region" description="Low complexity" evidence="1">
    <location>
        <begin position="579"/>
        <end position="591"/>
    </location>
</feature>
<evidence type="ECO:0000256" key="1">
    <source>
        <dbReference type="SAM" id="MobiDB-lite"/>
    </source>
</evidence>
<proteinExistence type="predicted"/>
<evidence type="ECO:0000313" key="2">
    <source>
        <dbReference type="EMBL" id="VDO12672.1"/>
    </source>
</evidence>
<dbReference type="AlphaFoldDB" id="A0A0R3TWR4"/>
<evidence type="ECO:0000313" key="3">
    <source>
        <dbReference type="Proteomes" id="UP000278807"/>
    </source>
</evidence>
<dbReference type="OrthoDB" id="6259810at2759"/>
<feature type="region of interest" description="Disordered" evidence="1">
    <location>
        <begin position="441"/>
        <end position="533"/>
    </location>
</feature>
<name>A0A0R3TWR4_RODNA</name>
<feature type="region of interest" description="Disordered" evidence="1">
    <location>
        <begin position="1"/>
        <end position="32"/>
    </location>
</feature>
<feature type="compositionally biased region" description="Polar residues" evidence="1">
    <location>
        <begin position="507"/>
        <end position="516"/>
    </location>
</feature>
<sequence length="599" mass="62451">MLNKRDSKAYPMPIPTGLSDTSGSSPAAPPLDYPKTVANVFAYCSVPPNHSTECLDGLLRPPPQMSRQGNGTSLGSTGDGRGGMGDDGDDADDDDDCLTPSQHPNDLPNDYSMVDTTSAGGAQLSGFGQMGQQQDHSGGSYGSGSGSKTPVLLQTSQQQPRHHLRLSGLDGPPEVRFIMPQDDLGMGGDDLGDVVSCVDKNQDSGHHNSGGGARDIDGMSEHSGTPQMVRPASTDGHFVGTDLDPRSYHCVRSGLLKVPTAKHHPNSNANSNLSMPFGGPETSRCASPAGMYANSHFNSNISNNLHTRHASGSAAYLRSHVMLAPPSDGTNNGVGGTGSYLSDSDLNSNMHHTGSVSSSPGLRTKSISPTTSSAAVQQQQQHDVLFAHSRPQHQMVPHLQDPSQQPQPDLLFCPPITTTSGSNDFLPMNSSDADMPLRLSRSPAMNYSNSGGGGGGMDGQSANSPWGGNQQQHNSGSVLAPVMDDYSSSSPLYLSTMRGDNVGDGSGTNNPGSVQNCGGGATGDSYQARSGGVQQQRQCIPGTMSGLGSSGFPSQTDLPLVNNFNTFATVDPVNSITGSLNPNSNPPSLTLPHKRPRRH</sequence>
<feature type="compositionally biased region" description="Polar residues" evidence="1">
    <location>
        <begin position="524"/>
        <end position="533"/>
    </location>
</feature>
<reference evidence="2 3" key="2">
    <citation type="submission" date="2018-11" db="EMBL/GenBank/DDBJ databases">
        <authorList>
            <consortium name="Pathogen Informatics"/>
        </authorList>
    </citation>
    <scope>NUCLEOTIDE SEQUENCE [LARGE SCALE GENOMIC DNA]</scope>
</reference>
<dbReference type="EMBL" id="UZAE01014176">
    <property type="protein sequence ID" value="VDO12672.1"/>
    <property type="molecule type" value="Genomic_DNA"/>
</dbReference>
<feature type="compositionally biased region" description="Acidic residues" evidence="1">
    <location>
        <begin position="86"/>
        <end position="97"/>
    </location>
</feature>
<keyword evidence="3" id="KW-1185">Reference proteome</keyword>
<protein>
    <submittedName>
        <fullName evidence="4">PSP1 C-terminal domain-containing protein</fullName>
    </submittedName>
</protein>
<feature type="compositionally biased region" description="Polar residues" evidence="1">
    <location>
        <begin position="460"/>
        <end position="477"/>
    </location>
</feature>
<feature type="compositionally biased region" description="Low complexity" evidence="1">
    <location>
        <begin position="484"/>
        <end position="495"/>
    </location>
</feature>
<gene>
    <name evidence="2" type="ORF">HNAJ_LOCUS12287</name>
</gene>
<dbReference type="Proteomes" id="UP000278807">
    <property type="component" value="Unassembled WGS sequence"/>
</dbReference>
<feature type="compositionally biased region" description="Polar residues" evidence="1">
    <location>
        <begin position="65"/>
        <end position="76"/>
    </location>
</feature>
<dbReference type="STRING" id="102285.A0A0R3TWR4"/>
<feature type="region of interest" description="Disordered" evidence="1">
    <location>
        <begin position="576"/>
        <end position="599"/>
    </location>
</feature>
<dbReference type="WBParaSite" id="HNAJ_0001230001-mRNA-1">
    <property type="protein sequence ID" value="HNAJ_0001230001-mRNA-1"/>
    <property type="gene ID" value="HNAJ_0001230001"/>
</dbReference>